<evidence type="ECO:0000256" key="6">
    <source>
        <dbReference type="ARBA" id="ARBA00023136"/>
    </source>
</evidence>
<dbReference type="GO" id="GO:0005773">
    <property type="term" value="C:vacuole"/>
    <property type="evidence" value="ECO:0007669"/>
    <property type="project" value="GOC"/>
</dbReference>
<dbReference type="Proteomes" id="UP000095009">
    <property type="component" value="Unassembled WGS sequence"/>
</dbReference>
<dbReference type="EMBL" id="KV454406">
    <property type="protein sequence ID" value="ODQ68349.1"/>
    <property type="molecule type" value="Genomic_DNA"/>
</dbReference>
<evidence type="ECO:0000256" key="1">
    <source>
        <dbReference type="ARBA" id="ARBA00004477"/>
    </source>
</evidence>
<accession>A0A1E3PSF8</accession>
<proteinExistence type="inferred from homology"/>
<dbReference type="STRING" id="857566.A0A1E3PSF8"/>
<gene>
    <name evidence="9" type="ORF">NADFUDRAFT_44940</name>
</gene>
<feature type="region of interest" description="Disordered" evidence="7">
    <location>
        <begin position="145"/>
        <end position="178"/>
    </location>
</feature>
<dbReference type="GO" id="GO:0006624">
    <property type="term" value="P:vacuolar protein processing"/>
    <property type="evidence" value="ECO:0007669"/>
    <property type="project" value="TreeGrafter"/>
</dbReference>
<dbReference type="AlphaFoldDB" id="A0A1E3PSF8"/>
<keyword evidence="4" id="KW-0256">Endoplasmic reticulum</keyword>
<evidence type="ECO:0000256" key="5">
    <source>
        <dbReference type="ARBA" id="ARBA00022989"/>
    </source>
</evidence>
<keyword evidence="6 8" id="KW-0472">Membrane</keyword>
<evidence type="ECO:0000256" key="2">
    <source>
        <dbReference type="ARBA" id="ARBA00009950"/>
    </source>
</evidence>
<evidence type="ECO:0000256" key="8">
    <source>
        <dbReference type="SAM" id="Phobius"/>
    </source>
</evidence>
<evidence type="ECO:0000256" key="3">
    <source>
        <dbReference type="ARBA" id="ARBA00022692"/>
    </source>
</evidence>
<name>A0A1E3PSF8_9ASCO</name>
<dbReference type="PANTHER" id="PTHR13505">
    <property type="entry name" value="TRANSMEMBRANE PROTEIN 208"/>
    <property type="match status" value="1"/>
</dbReference>
<keyword evidence="5 8" id="KW-1133">Transmembrane helix</keyword>
<comment type="similarity">
    <text evidence="2">Belongs to the TMEM208 family.</text>
</comment>
<protein>
    <submittedName>
        <fullName evidence="9">DUF788-domain-containing protein</fullName>
    </submittedName>
</protein>
<feature type="compositionally biased region" description="Basic and acidic residues" evidence="7">
    <location>
        <begin position="151"/>
        <end position="169"/>
    </location>
</feature>
<evidence type="ECO:0000313" key="9">
    <source>
        <dbReference type="EMBL" id="ODQ68349.1"/>
    </source>
</evidence>
<dbReference type="GO" id="GO:0005789">
    <property type="term" value="C:endoplasmic reticulum membrane"/>
    <property type="evidence" value="ECO:0007669"/>
    <property type="project" value="UniProtKB-SubCell"/>
</dbReference>
<dbReference type="OrthoDB" id="10012212at2759"/>
<evidence type="ECO:0000313" key="10">
    <source>
        <dbReference type="Proteomes" id="UP000095009"/>
    </source>
</evidence>
<keyword evidence="10" id="KW-1185">Reference proteome</keyword>
<dbReference type="Pfam" id="PF05620">
    <property type="entry name" value="TMEM208_SND2"/>
    <property type="match status" value="1"/>
</dbReference>
<dbReference type="InterPro" id="IPR008506">
    <property type="entry name" value="SND2/TMEM208"/>
</dbReference>
<evidence type="ECO:0000256" key="4">
    <source>
        <dbReference type="ARBA" id="ARBA00022824"/>
    </source>
</evidence>
<comment type="subcellular location">
    <subcellularLocation>
        <location evidence="1">Endoplasmic reticulum membrane</location>
        <topology evidence="1">Multi-pass membrane protein</topology>
    </subcellularLocation>
</comment>
<organism evidence="9 10">
    <name type="scientific">Nadsonia fulvescens var. elongata DSM 6958</name>
    <dbReference type="NCBI Taxonomy" id="857566"/>
    <lineage>
        <taxon>Eukaryota</taxon>
        <taxon>Fungi</taxon>
        <taxon>Dikarya</taxon>
        <taxon>Ascomycota</taxon>
        <taxon>Saccharomycotina</taxon>
        <taxon>Dipodascomycetes</taxon>
        <taxon>Dipodascales</taxon>
        <taxon>Dipodascales incertae sedis</taxon>
        <taxon>Nadsonia</taxon>
    </lineage>
</organism>
<keyword evidence="3 8" id="KW-0812">Transmembrane</keyword>
<feature type="transmembrane region" description="Helical" evidence="8">
    <location>
        <begin position="20"/>
        <end position="38"/>
    </location>
</feature>
<sequence>MARQSEKKRAAANSATLQTLLIGSGVINTLYILQYYLFGRPSSIKPFLILSIPALIIQYQFHRIAKPTYDDRGALISAGEDLSQGGINEWLLDIIYMTWICDVLTIIIGRNWVWFLYLAIPGYALFKIYNTFLKGRISRDNTVPEVPESIEPVKSKRQAKLEKRSEKTGGQRTKTMRA</sequence>
<feature type="transmembrane region" description="Helical" evidence="8">
    <location>
        <begin position="114"/>
        <end position="132"/>
    </location>
</feature>
<dbReference type="PANTHER" id="PTHR13505:SF7">
    <property type="entry name" value="TRANSMEMBRANE PROTEIN 208"/>
    <property type="match status" value="1"/>
</dbReference>
<reference evidence="9 10" key="1">
    <citation type="journal article" date="2016" name="Proc. Natl. Acad. Sci. U.S.A.">
        <title>Comparative genomics of biotechnologically important yeasts.</title>
        <authorList>
            <person name="Riley R."/>
            <person name="Haridas S."/>
            <person name="Wolfe K.H."/>
            <person name="Lopes M.R."/>
            <person name="Hittinger C.T."/>
            <person name="Goeker M."/>
            <person name="Salamov A.A."/>
            <person name="Wisecaver J.H."/>
            <person name="Long T.M."/>
            <person name="Calvey C.H."/>
            <person name="Aerts A.L."/>
            <person name="Barry K.W."/>
            <person name="Choi C."/>
            <person name="Clum A."/>
            <person name="Coughlan A.Y."/>
            <person name="Deshpande S."/>
            <person name="Douglass A.P."/>
            <person name="Hanson S.J."/>
            <person name="Klenk H.-P."/>
            <person name="LaButti K.M."/>
            <person name="Lapidus A."/>
            <person name="Lindquist E.A."/>
            <person name="Lipzen A.M."/>
            <person name="Meier-Kolthoff J.P."/>
            <person name="Ohm R.A."/>
            <person name="Otillar R.P."/>
            <person name="Pangilinan J.L."/>
            <person name="Peng Y."/>
            <person name="Rokas A."/>
            <person name="Rosa C.A."/>
            <person name="Scheuner C."/>
            <person name="Sibirny A.A."/>
            <person name="Slot J.C."/>
            <person name="Stielow J.B."/>
            <person name="Sun H."/>
            <person name="Kurtzman C.P."/>
            <person name="Blackwell M."/>
            <person name="Grigoriev I.V."/>
            <person name="Jeffries T.W."/>
        </authorList>
    </citation>
    <scope>NUCLEOTIDE SEQUENCE [LARGE SCALE GENOMIC DNA]</scope>
    <source>
        <strain evidence="9 10">DSM 6958</strain>
    </source>
</reference>
<evidence type="ECO:0000256" key="7">
    <source>
        <dbReference type="SAM" id="MobiDB-lite"/>
    </source>
</evidence>